<keyword evidence="4" id="KW-1185">Reference proteome</keyword>
<dbReference type="PROSITE" id="PS50158">
    <property type="entry name" value="ZF_CCHC"/>
    <property type="match status" value="1"/>
</dbReference>
<dbReference type="SMART" id="SM00343">
    <property type="entry name" value="ZnF_C2HC"/>
    <property type="match status" value="1"/>
</dbReference>
<evidence type="ECO:0000313" key="7">
    <source>
        <dbReference type="RefSeq" id="XP_013764594.1"/>
    </source>
</evidence>
<evidence type="ECO:0000256" key="1">
    <source>
        <dbReference type="PROSITE-ProRule" id="PRU00047"/>
    </source>
</evidence>
<name>A0A9Y3V8J5_9CICH</name>
<organism evidence="4 6">
    <name type="scientific">Pundamilia nyererei</name>
    <dbReference type="NCBI Taxonomy" id="303518"/>
    <lineage>
        <taxon>Eukaryota</taxon>
        <taxon>Metazoa</taxon>
        <taxon>Chordata</taxon>
        <taxon>Craniata</taxon>
        <taxon>Vertebrata</taxon>
        <taxon>Euteleostomi</taxon>
        <taxon>Actinopterygii</taxon>
        <taxon>Neopterygii</taxon>
        <taxon>Teleostei</taxon>
        <taxon>Neoteleostei</taxon>
        <taxon>Acanthomorphata</taxon>
        <taxon>Ovalentaria</taxon>
        <taxon>Cichlomorphae</taxon>
        <taxon>Cichliformes</taxon>
        <taxon>Cichlidae</taxon>
        <taxon>African cichlids</taxon>
        <taxon>Pseudocrenilabrinae</taxon>
        <taxon>Haplochromini</taxon>
        <taxon>Pundamilia</taxon>
    </lineage>
</organism>
<evidence type="ECO:0000313" key="6">
    <source>
        <dbReference type="RefSeq" id="XP_005726425.1"/>
    </source>
</evidence>
<dbReference type="AlphaFoldDB" id="A0A9Y3V8J5"/>
<dbReference type="SUPFAM" id="SSF57756">
    <property type="entry name" value="Retrovirus zinc finger-like domains"/>
    <property type="match status" value="1"/>
</dbReference>
<feature type="domain" description="CCHC-type" evidence="3">
    <location>
        <begin position="371"/>
        <end position="386"/>
    </location>
</feature>
<feature type="compositionally biased region" description="Basic and acidic residues" evidence="2">
    <location>
        <begin position="80"/>
        <end position="121"/>
    </location>
</feature>
<feature type="region of interest" description="Disordered" evidence="2">
    <location>
        <begin position="1"/>
        <end position="36"/>
    </location>
</feature>
<dbReference type="RefSeq" id="XP_005726423.1">
    <property type="nucleotide sequence ID" value="XM_005726366.2"/>
</dbReference>
<gene>
    <name evidence="5 6 7" type="primary">LOC102212591</name>
</gene>
<evidence type="ECO:0000256" key="2">
    <source>
        <dbReference type="SAM" id="MobiDB-lite"/>
    </source>
</evidence>
<dbReference type="RefSeq" id="XP_005726425.1">
    <property type="nucleotide sequence ID" value="XM_005726368.1"/>
</dbReference>
<protein>
    <submittedName>
        <fullName evidence="5 6">Uncharacterized protein LOC102212591 isoform X1</fullName>
    </submittedName>
</protein>
<dbReference type="InterPro" id="IPR036875">
    <property type="entry name" value="Znf_CCHC_sf"/>
</dbReference>
<dbReference type="InterPro" id="IPR001878">
    <property type="entry name" value="Znf_CCHC"/>
</dbReference>
<dbReference type="RefSeq" id="XP_013764594.1">
    <property type="nucleotide sequence ID" value="XM_013909140.1"/>
</dbReference>
<evidence type="ECO:0000259" key="3">
    <source>
        <dbReference type="PROSITE" id="PS50158"/>
    </source>
</evidence>
<proteinExistence type="predicted"/>
<dbReference type="Gene3D" id="4.10.60.10">
    <property type="entry name" value="Zinc finger, CCHC-type"/>
    <property type="match status" value="1"/>
</dbReference>
<evidence type="ECO:0000313" key="4">
    <source>
        <dbReference type="Proteomes" id="UP000695023"/>
    </source>
</evidence>
<dbReference type="Pfam" id="PF00098">
    <property type="entry name" value="zf-CCHC"/>
    <property type="match status" value="1"/>
</dbReference>
<dbReference type="GO" id="GO:0008270">
    <property type="term" value="F:zinc ion binding"/>
    <property type="evidence" value="ECO:0007669"/>
    <property type="project" value="UniProtKB-KW"/>
</dbReference>
<reference evidence="5 6" key="1">
    <citation type="submission" date="2025-04" db="UniProtKB">
        <authorList>
            <consortium name="RefSeq"/>
        </authorList>
    </citation>
    <scope>IDENTIFICATION</scope>
</reference>
<dbReference type="GeneID" id="102212591"/>
<feature type="compositionally biased region" description="Basic and acidic residues" evidence="2">
    <location>
        <begin position="12"/>
        <end position="26"/>
    </location>
</feature>
<sequence length="403" mass="46776">MGSNSSKRLRQKTFEGPKRPEQRKEFPSAVTLVQPHPSEEKLFKELQQVGLNYDWLLQGHQSPEAEKVLQPPPNIPQVKTQEEKGTQTDEGSLLKESPEEKGTQTDEGSLLKESPEEKGTQTDEGSLPKESPVATWSTAEKQSSGREFVDGIKAVWTPGELYGLLRDAPDPIKTPSDFHRWLRFTCMVYQPSPAELKKLLKLVYNYKWENVKEHFDLPGVDGEARWRRTRDMTAWLDTQCATSIKNAAWNDPEFVPPWLILQKPGESVTDFTERFHRLWNSTMSEANAFLFNLHLVDKLQPHVAKLLKDHVEWETFTFSKIKFILENMELKGTFTSKHQPSVTHGEWRSDVLALPEPPRSSQTRRNKRKDRCFYCSKFGHWARECRARRQYSLEYSSQWIVFE</sequence>
<keyword evidence="1" id="KW-0862">Zinc</keyword>
<keyword evidence="1" id="KW-0863">Zinc-finger</keyword>
<accession>A0A9Y3V8J5</accession>
<dbReference type="GO" id="GO:0003676">
    <property type="term" value="F:nucleic acid binding"/>
    <property type="evidence" value="ECO:0007669"/>
    <property type="project" value="InterPro"/>
</dbReference>
<feature type="region of interest" description="Disordered" evidence="2">
    <location>
        <begin position="62"/>
        <end position="142"/>
    </location>
</feature>
<keyword evidence="1" id="KW-0479">Metal-binding</keyword>
<evidence type="ECO:0000313" key="5">
    <source>
        <dbReference type="RefSeq" id="XP_005726423.1"/>
    </source>
</evidence>
<dbReference type="Proteomes" id="UP000695023">
    <property type="component" value="Unplaced"/>
</dbReference>